<dbReference type="EMBL" id="JADBDZ010000001">
    <property type="protein sequence ID" value="MBE1536570.1"/>
    <property type="molecule type" value="Genomic_DNA"/>
</dbReference>
<dbReference type="Pfam" id="PF13714">
    <property type="entry name" value="PEP_mutase"/>
    <property type="match status" value="1"/>
</dbReference>
<proteinExistence type="predicted"/>
<dbReference type="RefSeq" id="WP_192762586.1">
    <property type="nucleotide sequence ID" value="NZ_JADBDZ010000001.1"/>
</dbReference>
<evidence type="ECO:0000313" key="2">
    <source>
        <dbReference type="EMBL" id="MBE1536570.1"/>
    </source>
</evidence>
<dbReference type="Gene3D" id="3.20.20.60">
    <property type="entry name" value="Phosphoenolpyruvate-binding domains"/>
    <property type="match status" value="1"/>
</dbReference>
<dbReference type="PANTHER" id="PTHR42905">
    <property type="entry name" value="PHOSPHOENOLPYRUVATE CARBOXYLASE"/>
    <property type="match status" value="1"/>
</dbReference>
<dbReference type="PANTHER" id="PTHR42905:SF5">
    <property type="entry name" value="CARBOXYVINYL-CARBOXYPHOSPHONATE PHOSPHORYLMUTASE, CHLOROPLASTIC"/>
    <property type="match status" value="1"/>
</dbReference>
<dbReference type="InterPro" id="IPR040442">
    <property type="entry name" value="Pyrv_kinase-like_dom_sf"/>
</dbReference>
<comment type="caution">
    <text evidence="2">The sequence shown here is derived from an EMBL/GenBank/DDBJ whole genome shotgun (WGS) entry which is preliminary data.</text>
</comment>
<feature type="region of interest" description="Disordered" evidence="1">
    <location>
        <begin position="279"/>
        <end position="298"/>
    </location>
</feature>
<dbReference type="InterPro" id="IPR039556">
    <property type="entry name" value="ICL/PEPM"/>
</dbReference>
<sequence>MSEPSPHPADLLRARLNTGAPVPAAGCHDALSARLAEAAGFTAVHLSGALVSATSLGLPDLGFAGASDMLDALRRVVAGTGLPIVADADTGYGDPPQVAETVRRYEREGAAALHLEDQVQPKRCGHTPGVRLVELPVALARLRAALATRRRLVVIARTDALAAAGPDEALRRVEAFAAAGADAIMVEGAVDGATLRRVRDAAGGLPLVVNCSAAGPAADPLDELGRAGARLVLYPVTAALAGAAAMRDAYRAMLRDGRAPAPAMSWTELNDLLGLPELADRFPDPVPSAEPAPPRGNP</sequence>
<feature type="compositionally biased region" description="Pro residues" evidence="1">
    <location>
        <begin position="284"/>
        <end position="298"/>
    </location>
</feature>
<dbReference type="CDD" id="cd00377">
    <property type="entry name" value="ICL_PEPM"/>
    <property type="match status" value="1"/>
</dbReference>
<dbReference type="EC" id="4.1.3.30" evidence="2"/>
<evidence type="ECO:0000256" key="1">
    <source>
        <dbReference type="SAM" id="MobiDB-lite"/>
    </source>
</evidence>
<name>A0ABR9K166_9ACTN</name>
<reference evidence="2 3" key="1">
    <citation type="submission" date="2020-10" db="EMBL/GenBank/DDBJ databases">
        <title>Sequencing the genomes of 1000 actinobacteria strains.</title>
        <authorList>
            <person name="Klenk H.-P."/>
        </authorList>
    </citation>
    <scope>NUCLEOTIDE SEQUENCE [LARGE SCALE GENOMIC DNA]</scope>
    <source>
        <strain evidence="2 3">DSM 46744</strain>
    </source>
</reference>
<dbReference type="SUPFAM" id="SSF51621">
    <property type="entry name" value="Phosphoenolpyruvate/pyruvate domain"/>
    <property type="match status" value="1"/>
</dbReference>
<organism evidence="2 3">
    <name type="scientific">Actinomadura algeriensis</name>
    <dbReference type="NCBI Taxonomy" id="1679523"/>
    <lineage>
        <taxon>Bacteria</taxon>
        <taxon>Bacillati</taxon>
        <taxon>Actinomycetota</taxon>
        <taxon>Actinomycetes</taxon>
        <taxon>Streptosporangiales</taxon>
        <taxon>Thermomonosporaceae</taxon>
        <taxon>Actinomadura</taxon>
    </lineage>
</organism>
<dbReference type="InterPro" id="IPR015813">
    <property type="entry name" value="Pyrv/PenolPyrv_kinase-like_dom"/>
</dbReference>
<accession>A0ABR9K166</accession>
<dbReference type="Proteomes" id="UP000627838">
    <property type="component" value="Unassembled WGS sequence"/>
</dbReference>
<gene>
    <name evidence="2" type="ORF">H4W34_006403</name>
</gene>
<evidence type="ECO:0000313" key="3">
    <source>
        <dbReference type="Proteomes" id="UP000627838"/>
    </source>
</evidence>
<keyword evidence="2" id="KW-0456">Lyase</keyword>
<keyword evidence="3" id="KW-1185">Reference proteome</keyword>
<protein>
    <submittedName>
        <fullName evidence="2">Methylisocitrate lyase</fullName>
        <ecNumber evidence="2">4.1.3.30</ecNumber>
    </submittedName>
</protein>
<dbReference type="GO" id="GO:0046421">
    <property type="term" value="F:methylisocitrate lyase activity"/>
    <property type="evidence" value="ECO:0007669"/>
    <property type="project" value="UniProtKB-EC"/>
</dbReference>